<dbReference type="InterPro" id="IPR013328">
    <property type="entry name" value="6PGD_dom2"/>
</dbReference>
<dbReference type="Gene3D" id="1.10.1040.10">
    <property type="entry name" value="N-(1-d-carboxylethyl)-l-norvaline Dehydrogenase, domain 2"/>
    <property type="match status" value="1"/>
</dbReference>
<feature type="non-terminal residue" evidence="1">
    <location>
        <position position="1"/>
    </location>
</feature>
<accession>T1AT08</accession>
<comment type="caution">
    <text evidence="1">The sequence shown here is derived from an EMBL/GenBank/DDBJ whole genome shotgun (WGS) entry which is preliminary data.</text>
</comment>
<dbReference type="AlphaFoldDB" id="T1AT08"/>
<dbReference type="EC" id="1.1.1.57" evidence="1"/>
<proteinExistence type="predicted"/>
<name>T1AT08_9ZZZZ</name>
<dbReference type="PANTHER" id="PTHR43362">
    <property type="entry name" value="MANNITOL DEHYDROGENASE DSF1-RELATED"/>
    <property type="match status" value="1"/>
</dbReference>
<reference evidence="1" key="1">
    <citation type="submission" date="2013-08" db="EMBL/GenBank/DDBJ databases">
        <authorList>
            <person name="Mendez C."/>
            <person name="Richter M."/>
            <person name="Ferrer M."/>
            <person name="Sanchez J."/>
        </authorList>
    </citation>
    <scope>NUCLEOTIDE SEQUENCE</scope>
</reference>
<sequence length="77" mass="8804">QRESFTQWVIEDLPQVRVADWASVGVQLTNDVGVYERAKLRLLNAAHSTLAYVGLLRGHATWPKRCATHRSRGWWSS</sequence>
<organism evidence="1">
    <name type="scientific">mine drainage metagenome</name>
    <dbReference type="NCBI Taxonomy" id="410659"/>
    <lineage>
        <taxon>unclassified sequences</taxon>
        <taxon>metagenomes</taxon>
        <taxon>ecological metagenomes</taxon>
    </lineage>
</organism>
<dbReference type="PANTHER" id="PTHR43362:SF1">
    <property type="entry name" value="MANNITOL DEHYDROGENASE 2-RELATED"/>
    <property type="match status" value="1"/>
</dbReference>
<dbReference type="InterPro" id="IPR008927">
    <property type="entry name" value="6-PGluconate_DH-like_C_sf"/>
</dbReference>
<evidence type="ECO:0000313" key="1">
    <source>
        <dbReference type="EMBL" id="EQD60522.1"/>
    </source>
</evidence>
<dbReference type="InterPro" id="IPR050988">
    <property type="entry name" value="Mannitol_DH/Oxidoreductase"/>
</dbReference>
<dbReference type="EMBL" id="AUZX01007195">
    <property type="protein sequence ID" value="EQD60522.1"/>
    <property type="molecule type" value="Genomic_DNA"/>
</dbReference>
<reference evidence="1" key="2">
    <citation type="journal article" date="2014" name="ISME J.">
        <title>Microbial stratification in low pH oxic and suboxic macroscopic growths along an acid mine drainage.</title>
        <authorList>
            <person name="Mendez-Garcia C."/>
            <person name="Mesa V."/>
            <person name="Sprenger R.R."/>
            <person name="Richter M."/>
            <person name="Diez M.S."/>
            <person name="Solano J."/>
            <person name="Bargiela R."/>
            <person name="Golyshina O.V."/>
            <person name="Manteca A."/>
            <person name="Ramos J.L."/>
            <person name="Gallego J.R."/>
            <person name="Llorente I."/>
            <person name="Martins Dos Santos V.A."/>
            <person name="Jensen O.N."/>
            <person name="Pelaez A.I."/>
            <person name="Sanchez J."/>
            <person name="Ferrer M."/>
        </authorList>
    </citation>
    <scope>NUCLEOTIDE SEQUENCE</scope>
</reference>
<dbReference type="GO" id="GO:0008866">
    <property type="term" value="F:fructuronate reductase activity"/>
    <property type="evidence" value="ECO:0007669"/>
    <property type="project" value="UniProtKB-EC"/>
</dbReference>
<dbReference type="SUPFAM" id="SSF48179">
    <property type="entry name" value="6-phosphogluconate dehydrogenase C-terminal domain-like"/>
    <property type="match status" value="1"/>
</dbReference>
<protein>
    <submittedName>
        <fullName evidence="1">Protein containing Mannitol dehydrogenase</fullName>
        <ecNumber evidence="1">1.1.1.57</ecNumber>
    </submittedName>
</protein>
<keyword evidence="1" id="KW-0560">Oxidoreductase</keyword>
<gene>
    <name evidence="1" type="ORF">B1A_10108</name>
</gene>